<evidence type="ECO:0000313" key="1">
    <source>
        <dbReference type="EMBL" id="GAI09829.1"/>
    </source>
</evidence>
<gene>
    <name evidence="1" type="ORF">S06H3_12738</name>
</gene>
<dbReference type="EMBL" id="BARV01006224">
    <property type="protein sequence ID" value="GAI09829.1"/>
    <property type="molecule type" value="Genomic_DNA"/>
</dbReference>
<comment type="caution">
    <text evidence="1">The sequence shown here is derived from an EMBL/GenBank/DDBJ whole genome shotgun (WGS) entry which is preliminary data.</text>
</comment>
<name>X1MTV6_9ZZZZ</name>
<sequence>MVPVELASELVEPVVVPVARTTALPAYPRSRILSFRVALAAVAQAVRPNH</sequence>
<organism evidence="1">
    <name type="scientific">marine sediment metagenome</name>
    <dbReference type="NCBI Taxonomy" id="412755"/>
    <lineage>
        <taxon>unclassified sequences</taxon>
        <taxon>metagenomes</taxon>
        <taxon>ecological metagenomes</taxon>
    </lineage>
</organism>
<proteinExistence type="predicted"/>
<protein>
    <submittedName>
        <fullName evidence="1">Uncharacterized protein</fullName>
    </submittedName>
</protein>
<dbReference type="AlphaFoldDB" id="X1MTV6"/>
<reference evidence="1" key="1">
    <citation type="journal article" date="2014" name="Front. Microbiol.">
        <title>High frequency of phylogenetically diverse reductive dehalogenase-homologous genes in deep subseafloor sedimentary metagenomes.</title>
        <authorList>
            <person name="Kawai M."/>
            <person name="Futagami T."/>
            <person name="Toyoda A."/>
            <person name="Takaki Y."/>
            <person name="Nishi S."/>
            <person name="Hori S."/>
            <person name="Arai W."/>
            <person name="Tsubouchi T."/>
            <person name="Morono Y."/>
            <person name="Uchiyama I."/>
            <person name="Ito T."/>
            <person name="Fujiyama A."/>
            <person name="Inagaki F."/>
            <person name="Takami H."/>
        </authorList>
    </citation>
    <scope>NUCLEOTIDE SEQUENCE</scope>
    <source>
        <strain evidence="1">Expedition CK06-06</strain>
    </source>
</reference>
<accession>X1MTV6</accession>